<feature type="region of interest" description="Disordered" evidence="4">
    <location>
        <begin position="165"/>
        <end position="236"/>
    </location>
</feature>
<accession>A0A840IN06</accession>
<feature type="domain" description="Methyltransferase" evidence="5">
    <location>
        <begin position="38"/>
        <end position="129"/>
    </location>
</feature>
<sequence>MDEQHWEKRYRSRARLFSGAPNEVLMTEVRGLPPGQALDVGCGEGADARWLAAQGWQVTAVDLSRTALRQAATAGAGSAGQVAWTHGDPTVHPPPAGAFDLVSLQYFPLRRVPGHRALCGLLHAVAPGGTLLFVSHSPAEVGPQYDGYYQPAEVATLLGNGWRVLTDESRPRSGPPPEGTHHTRDTVLRAVRGHRQRAGGPVIRPARRVLDSDERRTDVGGETDRRAPGVRESGTG</sequence>
<dbReference type="GO" id="GO:0008168">
    <property type="term" value="F:methyltransferase activity"/>
    <property type="evidence" value="ECO:0007669"/>
    <property type="project" value="UniProtKB-KW"/>
</dbReference>
<protein>
    <submittedName>
        <fullName evidence="6">SAM-dependent methyltransferase</fullName>
    </submittedName>
</protein>
<dbReference type="GO" id="GO:0032259">
    <property type="term" value="P:methylation"/>
    <property type="evidence" value="ECO:0007669"/>
    <property type="project" value="UniProtKB-KW"/>
</dbReference>
<dbReference type="SUPFAM" id="SSF53335">
    <property type="entry name" value="S-adenosyl-L-methionine-dependent methyltransferases"/>
    <property type="match status" value="1"/>
</dbReference>
<dbReference type="PANTHER" id="PTHR43464">
    <property type="entry name" value="METHYLTRANSFERASE"/>
    <property type="match status" value="1"/>
</dbReference>
<keyword evidence="7" id="KW-1185">Reference proteome</keyword>
<name>A0A840IN06_9PSEU</name>
<evidence type="ECO:0000313" key="6">
    <source>
        <dbReference type="EMBL" id="MBB4683273.1"/>
    </source>
</evidence>
<reference evidence="6 7" key="1">
    <citation type="submission" date="2020-08" db="EMBL/GenBank/DDBJ databases">
        <title>Sequencing the genomes of 1000 actinobacteria strains.</title>
        <authorList>
            <person name="Klenk H.-P."/>
        </authorList>
    </citation>
    <scope>NUCLEOTIDE SEQUENCE [LARGE SCALE GENOMIC DNA]</scope>
    <source>
        <strain evidence="6 7">DSM 45859</strain>
    </source>
</reference>
<gene>
    <name evidence="6" type="ORF">BJY18_000758</name>
</gene>
<dbReference type="AlphaFoldDB" id="A0A840IN06"/>
<dbReference type="Proteomes" id="UP000581769">
    <property type="component" value="Unassembled WGS sequence"/>
</dbReference>
<evidence type="ECO:0000256" key="2">
    <source>
        <dbReference type="ARBA" id="ARBA00022679"/>
    </source>
</evidence>
<dbReference type="EMBL" id="JACHMG010000001">
    <property type="protein sequence ID" value="MBB4683273.1"/>
    <property type="molecule type" value="Genomic_DNA"/>
</dbReference>
<keyword evidence="1 6" id="KW-0489">Methyltransferase</keyword>
<evidence type="ECO:0000259" key="5">
    <source>
        <dbReference type="Pfam" id="PF13649"/>
    </source>
</evidence>
<proteinExistence type="predicted"/>
<evidence type="ECO:0000256" key="3">
    <source>
        <dbReference type="ARBA" id="ARBA00022691"/>
    </source>
</evidence>
<keyword evidence="3" id="KW-0949">S-adenosyl-L-methionine</keyword>
<dbReference type="RefSeq" id="WP_184777675.1">
    <property type="nucleotide sequence ID" value="NZ_JACHMG010000001.1"/>
</dbReference>
<feature type="compositionally biased region" description="Basic and acidic residues" evidence="4">
    <location>
        <begin position="208"/>
        <end position="229"/>
    </location>
</feature>
<evidence type="ECO:0000313" key="7">
    <source>
        <dbReference type="Proteomes" id="UP000581769"/>
    </source>
</evidence>
<evidence type="ECO:0000256" key="4">
    <source>
        <dbReference type="SAM" id="MobiDB-lite"/>
    </source>
</evidence>
<dbReference type="InterPro" id="IPR041698">
    <property type="entry name" value="Methyltransf_25"/>
</dbReference>
<dbReference type="PANTHER" id="PTHR43464:SF19">
    <property type="entry name" value="UBIQUINONE BIOSYNTHESIS O-METHYLTRANSFERASE, MITOCHONDRIAL"/>
    <property type="match status" value="1"/>
</dbReference>
<dbReference type="InterPro" id="IPR029063">
    <property type="entry name" value="SAM-dependent_MTases_sf"/>
</dbReference>
<dbReference type="CDD" id="cd02440">
    <property type="entry name" value="AdoMet_MTases"/>
    <property type="match status" value="1"/>
</dbReference>
<evidence type="ECO:0000256" key="1">
    <source>
        <dbReference type="ARBA" id="ARBA00022603"/>
    </source>
</evidence>
<organism evidence="6 7">
    <name type="scientific">Amycolatopsis jiangsuensis</name>
    <dbReference type="NCBI Taxonomy" id="1181879"/>
    <lineage>
        <taxon>Bacteria</taxon>
        <taxon>Bacillati</taxon>
        <taxon>Actinomycetota</taxon>
        <taxon>Actinomycetes</taxon>
        <taxon>Pseudonocardiales</taxon>
        <taxon>Pseudonocardiaceae</taxon>
        <taxon>Amycolatopsis</taxon>
    </lineage>
</organism>
<dbReference type="Gene3D" id="3.40.50.150">
    <property type="entry name" value="Vaccinia Virus protein VP39"/>
    <property type="match status" value="1"/>
</dbReference>
<keyword evidence="2 6" id="KW-0808">Transferase</keyword>
<dbReference type="Pfam" id="PF13649">
    <property type="entry name" value="Methyltransf_25"/>
    <property type="match status" value="1"/>
</dbReference>
<comment type="caution">
    <text evidence="6">The sequence shown here is derived from an EMBL/GenBank/DDBJ whole genome shotgun (WGS) entry which is preliminary data.</text>
</comment>